<sequence>MAIRSVDEIVNLSDSSKNPEKLAFKDLVQHIDPRIRVRAPRHNSLHFKIPGMLWGHPVFDADRVEKMIVHHYKRMGFQCARLAKREILIQWGEGGQGEEGGNHDSTDDSTPSSDTESAVSTESSDTATSEATESTDSSDGDDSHENKTKCVTVEQIPLSKRLSIVNNQLQQNP</sequence>
<gene>
    <name evidence="2" type="ORF">Esi_0052_0262</name>
</gene>
<dbReference type="InterPro" id="IPR043977">
    <property type="entry name" value="DUF5759"/>
</dbReference>
<dbReference type="EMBL" id="FN649741">
    <property type="protein sequence ID" value="CBN80411.1"/>
    <property type="molecule type" value="Genomic_DNA"/>
</dbReference>
<keyword evidence="3" id="KW-1185">Reference proteome</keyword>
<evidence type="ECO:0000256" key="1">
    <source>
        <dbReference type="SAM" id="MobiDB-lite"/>
    </source>
</evidence>
<proteinExistence type="predicted"/>
<protein>
    <submittedName>
        <fullName evidence="2">EsV-1-110</fullName>
    </submittedName>
</protein>
<accession>D8LPD9</accession>
<reference evidence="2 3" key="1">
    <citation type="journal article" date="2010" name="Nature">
        <title>The Ectocarpus genome and the independent evolution of multicellularity in brown algae.</title>
        <authorList>
            <person name="Cock J.M."/>
            <person name="Sterck L."/>
            <person name="Rouze P."/>
            <person name="Scornet D."/>
            <person name="Allen A.E."/>
            <person name="Amoutzias G."/>
            <person name="Anthouard V."/>
            <person name="Artiguenave F."/>
            <person name="Aury J.M."/>
            <person name="Badger J.H."/>
            <person name="Beszteri B."/>
            <person name="Billiau K."/>
            <person name="Bonnet E."/>
            <person name="Bothwell J.H."/>
            <person name="Bowler C."/>
            <person name="Boyen C."/>
            <person name="Brownlee C."/>
            <person name="Carrano C.J."/>
            <person name="Charrier B."/>
            <person name="Cho G.Y."/>
            <person name="Coelho S.M."/>
            <person name="Collen J."/>
            <person name="Corre E."/>
            <person name="Da Silva C."/>
            <person name="Delage L."/>
            <person name="Delaroque N."/>
            <person name="Dittami S.M."/>
            <person name="Doulbeau S."/>
            <person name="Elias M."/>
            <person name="Farnham G."/>
            <person name="Gachon C.M."/>
            <person name="Gschloessl B."/>
            <person name="Heesch S."/>
            <person name="Jabbari K."/>
            <person name="Jubin C."/>
            <person name="Kawai H."/>
            <person name="Kimura K."/>
            <person name="Kloareg B."/>
            <person name="Kupper F.C."/>
            <person name="Lang D."/>
            <person name="Le Bail A."/>
            <person name="Leblanc C."/>
            <person name="Lerouge P."/>
            <person name="Lohr M."/>
            <person name="Lopez P.J."/>
            <person name="Martens C."/>
            <person name="Maumus F."/>
            <person name="Michel G."/>
            <person name="Miranda-Saavedra D."/>
            <person name="Morales J."/>
            <person name="Moreau H."/>
            <person name="Motomura T."/>
            <person name="Nagasato C."/>
            <person name="Napoli C.A."/>
            <person name="Nelson D.R."/>
            <person name="Nyvall-Collen P."/>
            <person name="Peters A.F."/>
            <person name="Pommier C."/>
            <person name="Potin P."/>
            <person name="Poulain J."/>
            <person name="Quesneville H."/>
            <person name="Read B."/>
            <person name="Rensing S.A."/>
            <person name="Ritter A."/>
            <person name="Rousvoal S."/>
            <person name="Samanta M."/>
            <person name="Samson G."/>
            <person name="Schroeder D.C."/>
            <person name="Segurens B."/>
            <person name="Strittmatter M."/>
            <person name="Tonon T."/>
            <person name="Tregear J.W."/>
            <person name="Valentin K."/>
            <person name="von Dassow P."/>
            <person name="Yamagishi T."/>
            <person name="Van de Peer Y."/>
            <person name="Wincker P."/>
        </authorList>
    </citation>
    <scope>NUCLEOTIDE SEQUENCE [LARGE SCALE GENOMIC DNA]</scope>
    <source>
        <strain evidence="3">Ec32 / CCAP1310/4</strain>
    </source>
</reference>
<dbReference type="AlphaFoldDB" id="D8LPD9"/>
<dbReference type="Proteomes" id="UP000002630">
    <property type="component" value="Linkage Group LG16"/>
</dbReference>
<evidence type="ECO:0000313" key="2">
    <source>
        <dbReference type="EMBL" id="CBN80411.1"/>
    </source>
</evidence>
<dbReference type="InParanoid" id="D8LPD9"/>
<feature type="compositionally biased region" description="Low complexity" evidence="1">
    <location>
        <begin position="108"/>
        <end position="135"/>
    </location>
</feature>
<organism evidence="2 3">
    <name type="scientific">Ectocarpus siliculosus</name>
    <name type="common">Brown alga</name>
    <name type="synonym">Conferva siliculosa</name>
    <dbReference type="NCBI Taxonomy" id="2880"/>
    <lineage>
        <taxon>Eukaryota</taxon>
        <taxon>Sar</taxon>
        <taxon>Stramenopiles</taxon>
        <taxon>Ochrophyta</taxon>
        <taxon>PX clade</taxon>
        <taxon>Phaeophyceae</taxon>
        <taxon>Ectocarpales</taxon>
        <taxon>Ectocarpaceae</taxon>
        <taxon>Ectocarpus</taxon>
    </lineage>
</organism>
<dbReference type="Pfam" id="PF19063">
    <property type="entry name" value="DUF5759"/>
    <property type="match status" value="1"/>
</dbReference>
<name>D8LPD9_ECTSI</name>
<feature type="region of interest" description="Disordered" evidence="1">
    <location>
        <begin position="92"/>
        <end position="153"/>
    </location>
</feature>
<evidence type="ECO:0000313" key="3">
    <source>
        <dbReference type="Proteomes" id="UP000002630"/>
    </source>
</evidence>
<dbReference type="EMBL" id="FN648730">
    <property type="protein sequence ID" value="CBN80411.1"/>
    <property type="molecule type" value="Genomic_DNA"/>
</dbReference>